<comment type="caution">
    <text evidence="6">The sequence shown here is derived from an EMBL/GenBank/DDBJ whole genome shotgun (WGS) entry which is preliminary data.</text>
</comment>
<organism evidence="6 7">
    <name type="scientific">Phyllosticta citrichinensis</name>
    <dbReference type="NCBI Taxonomy" id="1130410"/>
    <lineage>
        <taxon>Eukaryota</taxon>
        <taxon>Fungi</taxon>
        <taxon>Dikarya</taxon>
        <taxon>Ascomycota</taxon>
        <taxon>Pezizomycotina</taxon>
        <taxon>Dothideomycetes</taxon>
        <taxon>Dothideomycetes incertae sedis</taxon>
        <taxon>Botryosphaeriales</taxon>
        <taxon>Phyllostictaceae</taxon>
        <taxon>Phyllosticta</taxon>
    </lineage>
</organism>
<dbReference type="InterPro" id="IPR033394">
    <property type="entry name" value="Svf1-like_C"/>
</dbReference>
<evidence type="ECO:0000313" key="6">
    <source>
        <dbReference type="EMBL" id="KAK8161751.1"/>
    </source>
</evidence>
<gene>
    <name evidence="6" type="ORF">IWX90DRAFT_479517</name>
</gene>
<comment type="subcellular location">
    <subcellularLocation>
        <location evidence="1">Cytoplasm</location>
    </subcellularLocation>
</comment>
<keyword evidence="3" id="KW-0963">Cytoplasm</keyword>
<comment type="similarity">
    <text evidence="2">Belongs to the SVF1 family.</text>
</comment>
<dbReference type="Pfam" id="PF17187">
    <property type="entry name" value="Svf1_C"/>
    <property type="match status" value="1"/>
</dbReference>
<dbReference type="Proteomes" id="UP001456524">
    <property type="component" value="Unassembled WGS sequence"/>
</dbReference>
<dbReference type="Pfam" id="PF08622">
    <property type="entry name" value="Svf1"/>
    <property type="match status" value="1"/>
</dbReference>
<feature type="domain" description="Svf1-like C-terminal" evidence="5">
    <location>
        <begin position="236"/>
        <end position="393"/>
    </location>
</feature>
<dbReference type="InterPro" id="IPR051385">
    <property type="entry name" value="Ceramide-binding_SVF1"/>
</dbReference>
<evidence type="ECO:0000259" key="5">
    <source>
        <dbReference type="Pfam" id="PF17187"/>
    </source>
</evidence>
<sequence length="395" mass="43310">MFNWAKQQLANVAGTQEPIYGPDAIQPVTKQAQETPFTELTRADMKWRALDFTNVETQTFYMTADNGIIGMAQVIYSNVAGLRTTCQFSSKIFYQDGGKTPHLWSTDPLNNVHFGEGNYNFYADNCSLELSEDGNTYTIKSSTNKQSVVDLKFTKTAPGFVMGKDGTSYFGTDPANPWGSMRHAFWPRCKVEGSVLTKTGEIDFTGRGMFVHALQGMKPHHAGFAGLVDAPTDGDSTAARWNFVNFQSPTYSAVMMEFTTPPSYATTTVNVSAIATDGKLIVANPNGTAAHTEKRQDSENDWPEPFAAAFTWNGKTVDAQQDLHAELSGSLGPRTDRVDVMAEVPGFIKTLVASAAGTKPYIYQYTPKLPIKIKIGGEEKVEEGTLFTEATFIVE</sequence>
<evidence type="ECO:0000256" key="2">
    <source>
        <dbReference type="ARBA" id="ARBA00009069"/>
    </source>
</evidence>
<name>A0ABR1XNY9_9PEZI</name>
<dbReference type="PANTHER" id="PTHR47107">
    <property type="entry name" value="SVF1-LIKE PROTEIN YDR222W-RELATED"/>
    <property type="match status" value="1"/>
</dbReference>
<dbReference type="InterPro" id="IPR023374">
    <property type="entry name" value="AttH-like_dom_sf"/>
</dbReference>
<dbReference type="InterPro" id="IPR013931">
    <property type="entry name" value="Svf1-like_N"/>
</dbReference>
<evidence type="ECO:0000256" key="3">
    <source>
        <dbReference type="ARBA" id="ARBA00022490"/>
    </source>
</evidence>
<dbReference type="Gene3D" id="2.40.370.10">
    <property type="entry name" value="AttH-like domain"/>
    <property type="match status" value="1"/>
</dbReference>
<feature type="domain" description="Svf1-like N-terminal" evidence="4">
    <location>
        <begin position="55"/>
        <end position="215"/>
    </location>
</feature>
<dbReference type="PANTHER" id="PTHR47107:SF1">
    <property type="entry name" value="CERAMIDE-BINDING PROTEIN SVF1-RELATED"/>
    <property type="match status" value="1"/>
</dbReference>
<dbReference type="SUPFAM" id="SSF159245">
    <property type="entry name" value="AttH-like"/>
    <property type="match status" value="1"/>
</dbReference>
<proteinExistence type="inferred from homology"/>
<protein>
    <submittedName>
        <fullName evidence="6">Oxidative stress survival, Svf1-like protein</fullName>
    </submittedName>
</protein>
<dbReference type="EMBL" id="JBBWUH010000007">
    <property type="protein sequence ID" value="KAK8161751.1"/>
    <property type="molecule type" value="Genomic_DNA"/>
</dbReference>
<evidence type="ECO:0000256" key="1">
    <source>
        <dbReference type="ARBA" id="ARBA00004496"/>
    </source>
</evidence>
<reference evidence="6 7" key="1">
    <citation type="journal article" date="2022" name="G3 (Bethesda)">
        <title>Enemy or ally: a genomic approach to elucidate the lifestyle of Phyllosticta citrichinaensis.</title>
        <authorList>
            <person name="Buijs V.A."/>
            <person name="Groenewald J.Z."/>
            <person name="Haridas S."/>
            <person name="LaButti K.M."/>
            <person name="Lipzen A."/>
            <person name="Martin F.M."/>
            <person name="Barry K."/>
            <person name="Grigoriev I.V."/>
            <person name="Crous P.W."/>
            <person name="Seidl M.F."/>
        </authorList>
    </citation>
    <scope>NUCLEOTIDE SEQUENCE [LARGE SCALE GENOMIC DNA]</scope>
    <source>
        <strain evidence="6 7">CBS 129764</strain>
    </source>
</reference>
<accession>A0ABR1XNY9</accession>
<evidence type="ECO:0000313" key="7">
    <source>
        <dbReference type="Proteomes" id="UP001456524"/>
    </source>
</evidence>
<keyword evidence="7" id="KW-1185">Reference proteome</keyword>
<evidence type="ECO:0000259" key="4">
    <source>
        <dbReference type="Pfam" id="PF08622"/>
    </source>
</evidence>